<organism evidence="1 2">
    <name type="scientific">Rhodococcus jostii</name>
    <dbReference type="NCBI Taxonomy" id="132919"/>
    <lineage>
        <taxon>Bacteria</taxon>
        <taxon>Bacillati</taxon>
        <taxon>Actinomycetota</taxon>
        <taxon>Actinomycetes</taxon>
        <taxon>Mycobacteriales</taxon>
        <taxon>Nocardiaceae</taxon>
        <taxon>Rhodococcus</taxon>
    </lineage>
</organism>
<reference evidence="2" key="1">
    <citation type="submission" date="2016-10" db="EMBL/GenBank/DDBJ databases">
        <authorList>
            <person name="Varghese N."/>
        </authorList>
    </citation>
    <scope>NUCLEOTIDE SEQUENCE [LARGE SCALE GENOMIC DNA]</scope>
    <source>
        <strain evidence="2">DSM 44719</strain>
    </source>
</reference>
<evidence type="ECO:0000313" key="1">
    <source>
        <dbReference type="EMBL" id="SEB35019.1"/>
    </source>
</evidence>
<dbReference type="AlphaFoldDB" id="A0A1H4ILQ7"/>
<proteinExistence type="predicted"/>
<sequence length="89" mass="9786">MAGQPTQRALLAEEARAVFIAKIGSEHLHRHGAVEIWLRAPIDNPEAATPDFLGIGKPDRLELFGGCRNVTLLRGERIILGHRLLHSSC</sequence>
<dbReference type="Proteomes" id="UP000183407">
    <property type="component" value="Unassembled WGS sequence"/>
</dbReference>
<gene>
    <name evidence="1" type="ORF">SAMN04490220_0225</name>
</gene>
<evidence type="ECO:0000313" key="2">
    <source>
        <dbReference type="Proteomes" id="UP000183407"/>
    </source>
</evidence>
<dbReference type="EMBL" id="FNTL01000002">
    <property type="protein sequence ID" value="SEB35019.1"/>
    <property type="molecule type" value="Genomic_DNA"/>
</dbReference>
<name>A0A1H4ILQ7_RHOJO</name>
<accession>A0A1H4ILQ7</accession>
<protein>
    <submittedName>
        <fullName evidence="1">Uncharacterized protein</fullName>
    </submittedName>
</protein>